<comment type="catalytic activity">
    <reaction evidence="6">
        <text>thymidine + phosphate = 2-deoxy-alpha-D-ribose 1-phosphate + thymine</text>
        <dbReference type="Rhea" id="RHEA:16037"/>
        <dbReference type="ChEBI" id="CHEBI:17748"/>
        <dbReference type="ChEBI" id="CHEBI:17821"/>
        <dbReference type="ChEBI" id="CHEBI:43474"/>
        <dbReference type="ChEBI" id="CHEBI:57259"/>
        <dbReference type="EC" id="2.4.2.4"/>
    </reaction>
</comment>
<evidence type="ECO:0000256" key="2">
    <source>
        <dbReference type="ARBA" id="ARBA00011738"/>
    </source>
</evidence>
<dbReference type="InterPro" id="IPR018090">
    <property type="entry name" value="Pyrmidine_PPas_bac/euk"/>
</dbReference>
<comment type="similarity">
    <text evidence="1">Belongs to the thymidine/pyrimidine-nucleoside phosphorylase family.</text>
</comment>
<feature type="domain" description="Pyrimidine nucleoside phosphorylase C-terminal" evidence="7">
    <location>
        <begin position="336"/>
        <end position="410"/>
    </location>
</feature>
<dbReference type="InterPro" id="IPR035902">
    <property type="entry name" value="Nuc_phospho_transferase"/>
</dbReference>
<dbReference type="NCBIfam" id="NF004490">
    <property type="entry name" value="PRK05820.1"/>
    <property type="match status" value="1"/>
</dbReference>
<dbReference type="InterPro" id="IPR036320">
    <property type="entry name" value="Glycosyl_Trfase_fam3_N_dom_sf"/>
</dbReference>
<evidence type="ECO:0000259" key="7">
    <source>
        <dbReference type="SMART" id="SM00941"/>
    </source>
</evidence>
<dbReference type="GO" id="GO:0006206">
    <property type="term" value="P:pyrimidine nucleobase metabolic process"/>
    <property type="evidence" value="ECO:0007669"/>
    <property type="project" value="InterPro"/>
</dbReference>
<dbReference type="Pfam" id="PF07831">
    <property type="entry name" value="PYNP_C"/>
    <property type="match status" value="1"/>
</dbReference>
<dbReference type="Pfam" id="PF02885">
    <property type="entry name" value="Glycos_trans_3N"/>
    <property type="match status" value="1"/>
</dbReference>
<dbReference type="GO" id="GO:0005829">
    <property type="term" value="C:cytosol"/>
    <property type="evidence" value="ECO:0007669"/>
    <property type="project" value="TreeGrafter"/>
</dbReference>
<dbReference type="InterPro" id="IPR036566">
    <property type="entry name" value="PYNP-like_C_sf"/>
</dbReference>
<dbReference type="GO" id="GO:0004645">
    <property type="term" value="F:1,4-alpha-oligoglucan phosphorylase activity"/>
    <property type="evidence" value="ECO:0007669"/>
    <property type="project" value="InterPro"/>
</dbReference>
<dbReference type="GO" id="GO:0006213">
    <property type="term" value="P:pyrimidine nucleoside metabolic process"/>
    <property type="evidence" value="ECO:0007669"/>
    <property type="project" value="InterPro"/>
</dbReference>
<dbReference type="AlphaFoldDB" id="A0A4R7RKB6"/>
<keyword evidence="4" id="KW-0328">Glycosyltransferase</keyword>
<evidence type="ECO:0000256" key="5">
    <source>
        <dbReference type="ARBA" id="ARBA00022679"/>
    </source>
</evidence>
<dbReference type="SUPFAM" id="SSF52418">
    <property type="entry name" value="Nucleoside phosphorylase/phosphoribosyltransferase catalytic domain"/>
    <property type="match status" value="1"/>
</dbReference>
<evidence type="ECO:0000256" key="4">
    <source>
        <dbReference type="ARBA" id="ARBA00022676"/>
    </source>
</evidence>
<accession>A0A4R7RKB6</accession>
<dbReference type="InterPro" id="IPR013102">
    <property type="entry name" value="PYNP_C"/>
</dbReference>
<dbReference type="Gene3D" id="3.40.1030.10">
    <property type="entry name" value="Nucleoside phosphorylase/phosphoribosyltransferase catalytic domain"/>
    <property type="match status" value="1"/>
</dbReference>
<dbReference type="NCBIfam" id="TIGR02644">
    <property type="entry name" value="Y_phosphoryl"/>
    <property type="match status" value="1"/>
</dbReference>
<evidence type="ECO:0000256" key="6">
    <source>
        <dbReference type="ARBA" id="ARBA00048550"/>
    </source>
</evidence>
<gene>
    <name evidence="8" type="ORF">EI77_04400</name>
</gene>
<dbReference type="Gene3D" id="3.90.1170.30">
    <property type="entry name" value="Pyrimidine nucleoside phosphorylase-like, C-terminal domain"/>
    <property type="match status" value="1"/>
</dbReference>
<dbReference type="InterPro" id="IPR017459">
    <property type="entry name" value="Glycosyl_Trfase_fam3_N_dom"/>
</dbReference>
<dbReference type="Pfam" id="PF00591">
    <property type="entry name" value="Glycos_transf_3"/>
    <property type="match status" value="1"/>
</dbReference>
<dbReference type="FunFam" id="3.40.1030.10:FF:000003">
    <property type="entry name" value="Pyrimidine-nucleoside phosphorylase"/>
    <property type="match status" value="1"/>
</dbReference>
<dbReference type="OrthoDB" id="9763887at2"/>
<evidence type="ECO:0000256" key="3">
    <source>
        <dbReference type="ARBA" id="ARBA00011892"/>
    </source>
</evidence>
<dbReference type="EMBL" id="SOCA01000014">
    <property type="protein sequence ID" value="TDU63192.1"/>
    <property type="molecule type" value="Genomic_DNA"/>
</dbReference>
<dbReference type="PANTHER" id="PTHR10515:SF0">
    <property type="entry name" value="THYMIDINE PHOSPHORYLASE"/>
    <property type="match status" value="1"/>
</dbReference>
<dbReference type="InterPro" id="IPR000312">
    <property type="entry name" value="Glycosyl_Trfase_fam3"/>
</dbReference>
<evidence type="ECO:0000256" key="1">
    <source>
        <dbReference type="ARBA" id="ARBA00006915"/>
    </source>
</evidence>
<dbReference type="EC" id="2.4.2.4" evidence="3"/>
<dbReference type="SUPFAM" id="SSF54680">
    <property type="entry name" value="Pyrimidine nucleoside phosphorylase C-terminal domain"/>
    <property type="match status" value="1"/>
</dbReference>
<comment type="caution">
    <text evidence="8">The sequence shown here is derived from an EMBL/GenBank/DDBJ whole genome shotgun (WGS) entry which is preliminary data.</text>
</comment>
<keyword evidence="5" id="KW-0808">Transferase</keyword>
<dbReference type="InterPro" id="IPR000053">
    <property type="entry name" value="Thymidine/pyrmidine_PPase"/>
</dbReference>
<dbReference type="SMART" id="SM00941">
    <property type="entry name" value="PYNP_C"/>
    <property type="match status" value="1"/>
</dbReference>
<evidence type="ECO:0000313" key="9">
    <source>
        <dbReference type="Proteomes" id="UP000295662"/>
    </source>
</evidence>
<dbReference type="GO" id="GO:0009032">
    <property type="term" value="F:thymidine phosphorylase activity"/>
    <property type="evidence" value="ECO:0007669"/>
    <property type="project" value="UniProtKB-EC"/>
</dbReference>
<dbReference type="PROSITE" id="PS00647">
    <property type="entry name" value="THYMID_PHOSPHORYLASE"/>
    <property type="match status" value="1"/>
</dbReference>
<comment type="subunit">
    <text evidence="2">Homodimer.</text>
</comment>
<dbReference type="Proteomes" id="UP000295662">
    <property type="component" value="Unassembled WGS sequence"/>
</dbReference>
<organism evidence="8 9">
    <name type="scientific">Prosthecobacter fusiformis</name>
    <dbReference type="NCBI Taxonomy" id="48464"/>
    <lineage>
        <taxon>Bacteria</taxon>
        <taxon>Pseudomonadati</taxon>
        <taxon>Verrucomicrobiota</taxon>
        <taxon>Verrucomicrobiia</taxon>
        <taxon>Verrucomicrobiales</taxon>
        <taxon>Verrucomicrobiaceae</taxon>
        <taxon>Prosthecobacter</taxon>
    </lineage>
</organism>
<protein>
    <recommendedName>
        <fullName evidence="3">thymidine phosphorylase</fullName>
        <ecNumber evidence="3">2.4.2.4</ecNumber>
    </recommendedName>
</protein>
<dbReference type="SUPFAM" id="SSF47648">
    <property type="entry name" value="Nucleoside phosphorylase/phosphoribosyltransferase N-terminal domain"/>
    <property type="match status" value="1"/>
</dbReference>
<proteinExistence type="inferred from homology"/>
<evidence type="ECO:0000313" key="8">
    <source>
        <dbReference type="EMBL" id="TDU63192.1"/>
    </source>
</evidence>
<sequence length="410" mass="43973">MHIPSLIEAKRDGHALSAEQIRFLITAYAQGDMPDYQMSALAMAIFFKGMSGDETAALTEAMLRSGTVLHWPKDAPMRVDKHSTGGIGDKTSLILAPLLACDGLWVPMISGRGLGITGGTLDKLESIPGFRTQLSESEIYKTLPITGCLMVGQTANLCPADKKLYALRDVTGTIQSIPLLTSSIMGKKLAEGLNRLILDVKYGSGAFMQTREQAQALAESMVSVGRALGVRSSVRLSPMDEATGESAGNALEVIECLRCLQGQGPPDLENIVLDLACAVSISSRAELRQMLHDGRAYAKFQHMVTVQGGRVESLERLHKIHRAPVIHEMIADRSGHLRRLDAGTLGRAVLALGAGRAKATDRIDPAVGVDGLRKVGQEIQAGEVLLRIHARSQADAEEAEKAIAQGVDIR</sequence>
<dbReference type="RefSeq" id="WP_133797373.1">
    <property type="nucleotide sequence ID" value="NZ_SOCA01000014.1"/>
</dbReference>
<dbReference type="InterPro" id="IPR017872">
    <property type="entry name" value="Pyrmidine_PPase_CS"/>
</dbReference>
<keyword evidence="9" id="KW-1185">Reference proteome</keyword>
<dbReference type="Gene3D" id="1.20.970.10">
    <property type="entry name" value="Transferase, Pyrimidine Nucleoside Phosphorylase, Chain C"/>
    <property type="match status" value="1"/>
</dbReference>
<dbReference type="PANTHER" id="PTHR10515">
    <property type="entry name" value="THYMIDINE PHOSPHORYLASE"/>
    <property type="match status" value="1"/>
</dbReference>
<name>A0A4R7RKB6_9BACT</name>
<reference evidence="8 9" key="1">
    <citation type="submission" date="2019-03" db="EMBL/GenBank/DDBJ databases">
        <title>Genomic Encyclopedia of Archaeal and Bacterial Type Strains, Phase II (KMG-II): from individual species to whole genera.</title>
        <authorList>
            <person name="Goeker M."/>
        </authorList>
    </citation>
    <scope>NUCLEOTIDE SEQUENCE [LARGE SCALE GENOMIC DNA]</scope>
    <source>
        <strain evidence="8 9">ATCC 25309</strain>
    </source>
</reference>
<dbReference type="PIRSF" id="PIRSF000478">
    <property type="entry name" value="TP_PyNP"/>
    <property type="match status" value="1"/>
</dbReference>